<dbReference type="PRINTS" id="PR00081">
    <property type="entry name" value="GDHRDH"/>
</dbReference>
<dbReference type="Pfam" id="PF13561">
    <property type="entry name" value="adh_short_C2"/>
    <property type="match status" value="1"/>
</dbReference>
<dbReference type="GO" id="GO:0016491">
    <property type="term" value="F:oxidoreductase activity"/>
    <property type="evidence" value="ECO:0007669"/>
    <property type="project" value="UniProtKB-KW"/>
</dbReference>
<dbReference type="PANTHER" id="PTHR43180:SF66">
    <property type="entry name" value="SHORT-CHAIN DEHYDROGENASE_REDUCTASE FAMILY PROTEIN"/>
    <property type="match status" value="1"/>
</dbReference>
<evidence type="ECO:0000313" key="3">
    <source>
        <dbReference type="EMBL" id="CAB4743749.1"/>
    </source>
</evidence>
<comment type="similarity">
    <text evidence="1">Belongs to the short-chain dehydrogenases/reductases (SDR) family.</text>
</comment>
<dbReference type="CDD" id="cd05233">
    <property type="entry name" value="SDR_c"/>
    <property type="match status" value="1"/>
</dbReference>
<dbReference type="InterPro" id="IPR036291">
    <property type="entry name" value="NAD(P)-bd_dom_sf"/>
</dbReference>
<dbReference type="SUPFAM" id="SSF51735">
    <property type="entry name" value="NAD(P)-binding Rossmann-fold domains"/>
    <property type="match status" value="1"/>
</dbReference>
<reference evidence="3" key="1">
    <citation type="submission" date="2020-05" db="EMBL/GenBank/DDBJ databases">
        <authorList>
            <person name="Chiriac C."/>
            <person name="Salcher M."/>
            <person name="Ghai R."/>
            <person name="Kavagutti S V."/>
        </authorList>
    </citation>
    <scope>NUCLEOTIDE SEQUENCE</scope>
</reference>
<sequence>MARLDGKITLITGASSGLGRVAAELFAREGARVVIADLQDGSEAVDAIRSAGGEATYVHCDIGSEDSVRSAVTTAVDTFGGLHVLYNNAGVSLGEDDGPENTSVEVWDTTLKINVTGLALGCKYGIPAMLDTIAAEGARTAGVPPASASIVNVASFVAHLGAATPQIAYTASKGAVLSMTREIAVIYARRGIRANALCPGPVLTPLLAKYLSDEEKRQRRLVHIPMGRFGEAIEIANGALFLASDESSFMTGQSLLVDGGITAAYTTPE</sequence>
<dbReference type="FunFam" id="3.40.50.720:FF:000084">
    <property type="entry name" value="Short-chain dehydrogenase reductase"/>
    <property type="match status" value="1"/>
</dbReference>
<organism evidence="3">
    <name type="scientific">freshwater metagenome</name>
    <dbReference type="NCBI Taxonomy" id="449393"/>
    <lineage>
        <taxon>unclassified sequences</taxon>
        <taxon>metagenomes</taxon>
        <taxon>ecological metagenomes</taxon>
    </lineage>
</organism>
<evidence type="ECO:0000256" key="1">
    <source>
        <dbReference type="ARBA" id="ARBA00006484"/>
    </source>
</evidence>
<dbReference type="Gene3D" id="3.40.50.720">
    <property type="entry name" value="NAD(P)-binding Rossmann-like Domain"/>
    <property type="match status" value="1"/>
</dbReference>
<dbReference type="EMBL" id="CAEZYU010000052">
    <property type="protein sequence ID" value="CAB4743749.1"/>
    <property type="molecule type" value="Genomic_DNA"/>
</dbReference>
<dbReference type="PRINTS" id="PR00080">
    <property type="entry name" value="SDRFAMILY"/>
</dbReference>
<protein>
    <submittedName>
        <fullName evidence="3">Unannotated protein</fullName>
    </submittedName>
</protein>
<keyword evidence="2" id="KW-0560">Oxidoreductase</keyword>
<dbReference type="PANTHER" id="PTHR43180">
    <property type="entry name" value="3-OXOACYL-(ACYL-CARRIER-PROTEIN) REDUCTASE (AFU_ORTHOLOGUE AFUA_6G11210)"/>
    <property type="match status" value="1"/>
</dbReference>
<gene>
    <name evidence="3" type="ORF">UFOPK2766_01222</name>
</gene>
<dbReference type="AlphaFoldDB" id="A0A6J6TBT2"/>
<dbReference type="InterPro" id="IPR002347">
    <property type="entry name" value="SDR_fam"/>
</dbReference>
<name>A0A6J6TBT2_9ZZZZ</name>
<proteinExistence type="inferred from homology"/>
<evidence type="ECO:0000256" key="2">
    <source>
        <dbReference type="ARBA" id="ARBA00023002"/>
    </source>
</evidence>
<accession>A0A6J6TBT2</accession>